<dbReference type="PANTHER" id="PTHR46064:SF1">
    <property type="entry name" value="QUEUINE TRNA-RIBOSYLTRANSFERASE ACCESSORY SUBUNIT 2"/>
    <property type="match status" value="1"/>
</dbReference>
<dbReference type="GO" id="GO:0006400">
    <property type="term" value="P:tRNA modification"/>
    <property type="evidence" value="ECO:0007669"/>
    <property type="project" value="InterPro"/>
</dbReference>
<dbReference type="Proteomes" id="UP000003786">
    <property type="component" value="Chromosome 3"/>
</dbReference>
<dbReference type="OrthoDB" id="27601at2759"/>
<dbReference type="InterPro" id="IPR002616">
    <property type="entry name" value="tRNA_ribo_trans-like"/>
</dbReference>
<name>J4C3T1_THEOR</name>
<dbReference type="AlphaFoldDB" id="J4C3T1"/>
<dbReference type="InterPro" id="IPR050852">
    <property type="entry name" value="Queuine_tRNA-ribosyltrfase"/>
</dbReference>
<accession>J4C3T1</accession>
<dbReference type="GO" id="GO:0016740">
    <property type="term" value="F:transferase activity"/>
    <property type="evidence" value="ECO:0007669"/>
    <property type="project" value="UniProtKB-KW"/>
</dbReference>
<feature type="domain" description="tRNA-guanine(15) transglycosylase-like" evidence="1">
    <location>
        <begin position="208"/>
        <end position="397"/>
    </location>
</feature>
<keyword evidence="2" id="KW-0808">Transferase</keyword>
<sequence length="400" mass="46091">MECLKENKPFFKVLTKCKNSVHLYRRGVIQSDLQTPSCPLFSKSILPDPLTISHISEIQRKPFLCVSYSSVVPCLPMLKEYEKQSRLNKNLRRFVDYEGATTLFTLNNPFIEEYKIENGNFVFYVNSSKYELDLHTTKLIIDLLRPTMSIIPCELMKLNKLVKLSSRKRNRAIEQYTTYHEELKESSDLTKIIASAHPVLGYNKDDIYPGVELSGLGYGESLEERAEMIKAMLKGTSDEKLRVIQLNTGTAIEILHAVLLGVDVVISPHPETLSSEGRALCFNIPEETEEDIDLESLLQILNENCEFEDGVYKDNINSYIDLNDSVYHSQLDKRLHEISIRKESRSYVHHLLKCKEMSAEIILSSHNLWMYEALFQKIRDSIEMDNLLGFVYSFINTNLK</sequence>
<dbReference type="GeneID" id="20715435"/>
<evidence type="ECO:0000313" key="3">
    <source>
        <dbReference type="Proteomes" id="UP000003786"/>
    </source>
</evidence>
<dbReference type="PANTHER" id="PTHR46064">
    <property type="entry name" value="QUEUINE TRNA-RIBOSYLTRANSFERASE ACCESSORY SUBUNIT 2"/>
    <property type="match status" value="1"/>
</dbReference>
<dbReference type="OMA" id="FREMCKN"/>
<dbReference type="VEuPathDB" id="PiroplasmaDB:TOT_030000242"/>
<evidence type="ECO:0000313" key="2">
    <source>
        <dbReference type="EMBL" id="BAM40981.1"/>
    </source>
</evidence>
<gene>
    <name evidence="2" type="ORF">TOT_030000242</name>
</gene>
<dbReference type="eggNOG" id="KOG3909">
    <property type="taxonomic scope" value="Eukaryota"/>
</dbReference>
<dbReference type="InterPro" id="IPR036511">
    <property type="entry name" value="TGT-like_sf"/>
</dbReference>
<dbReference type="SUPFAM" id="SSF51713">
    <property type="entry name" value="tRNA-guanine transglycosylase"/>
    <property type="match status" value="1"/>
</dbReference>
<dbReference type="EMBL" id="AP011948">
    <property type="protein sequence ID" value="BAM40981.1"/>
    <property type="molecule type" value="Genomic_DNA"/>
</dbReference>
<proteinExistence type="predicted"/>
<dbReference type="Pfam" id="PF01702">
    <property type="entry name" value="TGT"/>
    <property type="match status" value="1"/>
</dbReference>
<dbReference type="KEGG" id="tot:TOT_030000242"/>
<dbReference type="Gene3D" id="3.20.20.105">
    <property type="entry name" value="Queuine tRNA-ribosyltransferase-like"/>
    <property type="match status" value="1"/>
</dbReference>
<evidence type="ECO:0000259" key="1">
    <source>
        <dbReference type="Pfam" id="PF01702"/>
    </source>
</evidence>
<keyword evidence="3" id="KW-1185">Reference proteome</keyword>
<dbReference type="RefSeq" id="XP_009691282.1">
    <property type="nucleotide sequence ID" value="XM_009692987.1"/>
</dbReference>
<dbReference type="STRING" id="869250.J4C3T1"/>
<protein>
    <submittedName>
        <fullName evidence="2">Queuine tRNA-ribosyltransferase-like protein</fullName>
    </submittedName>
</protein>
<organism evidence="2 3">
    <name type="scientific">Theileria orientalis strain Shintoku</name>
    <dbReference type="NCBI Taxonomy" id="869250"/>
    <lineage>
        <taxon>Eukaryota</taxon>
        <taxon>Sar</taxon>
        <taxon>Alveolata</taxon>
        <taxon>Apicomplexa</taxon>
        <taxon>Aconoidasida</taxon>
        <taxon>Piroplasmida</taxon>
        <taxon>Theileriidae</taxon>
        <taxon>Theileria</taxon>
    </lineage>
</organism>
<reference evidence="2 3" key="1">
    <citation type="journal article" date="2012" name="MBio">
        <title>Comparative genome analysis of three eukaryotic parasites with differing abilities to transform leukocytes reveals key mediators of Theileria-induced leukocyte transformation.</title>
        <authorList>
            <person name="Hayashida K."/>
            <person name="Hara Y."/>
            <person name="Abe T."/>
            <person name="Yamasaki C."/>
            <person name="Toyoda A."/>
            <person name="Kosuge T."/>
            <person name="Suzuki Y."/>
            <person name="Sato Y."/>
            <person name="Kawashima S."/>
            <person name="Katayama T."/>
            <person name="Wakaguri H."/>
            <person name="Inoue N."/>
            <person name="Homma K."/>
            <person name="Tada-Umezaki M."/>
            <person name="Yagi Y."/>
            <person name="Fujii Y."/>
            <person name="Habara T."/>
            <person name="Kanehisa M."/>
            <person name="Watanabe H."/>
            <person name="Ito K."/>
            <person name="Gojobori T."/>
            <person name="Sugawara H."/>
            <person name="Imanishi T."/>
            <person name="Weir W."/>
            <person name="Gardner M."/>
            <person name="Pain A."/>
            <person name="Shiels B."/>
            <person name="Hattori M."/>
            <person name="Nene V."/>
            <person name="Sugimoto C."/>
        </authorList>
    </citation>
    <scope>NUCLEOTIDE SEQUENCE [LARGE SCALE GENOMIC DNA]</scope>
    <source>
        <strain evidence="2 3">Shintoku</strain>
    </source>
</reference>